<organism evidence="2 3">
    <name type="scientific">Macrostomum lignano</name>
    <dbReference type="NCBI Taxonomy" id="282301"/>
    <lineage>
        <taxon>Eukaryota</taxon>
        <taxon>Metazoa</taxon>
        <taxon>Spiralia</taxon>
        <taxon>Lophotrochozoa</taxon>
        <taxon>Platyhelminthes</taxon>
        <taxon>Rhabditophora</taxon>
        <taxon>Macrostomorpha</taxon>
        <taxon>Macrostomida</taxon>
        <taxon>Macrostomidae</taxon>
        <taxon>Macrostomum</taxon>
    </lineage>
</organism>
<evidence type="ECO:0000313" key="3">
    <source>
        <dbReference type="WBParaSite" id="maker-uti_cns_0003515-snap-gene-0.2-mRNA-1"/>
    </source>
</evidence>
<evidence type="ECO:0000256" key="1">
    <source>
        <dbReference type="SAM" id="MobiDB-lite"/>
    </source>
</evidence>
<feature type="region of interest" description="Disordered" evidence="1">
    <location>
        <begin position="34"/>
        <end position="77"/>
    </location>
</feature>
<dbReference type="Proteomes" id="UP000095280">
    <property type="component" value="Unplaced"/>
</dbReference>
<reference evidence="3" key="1">
    <citation type="submission" date="2016-11" db="UniProtKB">
        <authorList>
            <consortium name="WormBaseParasite"/>
        </authorList>
    </citation>
    <scope>IDENTIFICATION</scope>
</reference>
<evidence type="ECO:0000313" key="2">
    <source>
        <dbReference type="Proteomes" id="UP000095280"/>
    </source>
</evidence>
<dbReference type="AlphaFoldDB" id="A0A1I8GXC2"/>
<name>A0A1I8GXC2_9PLAT</name>
<protein>
    <submittedName>
        <fullName evidence="3">TPR_REGION domain-containing protein</fullName>
    </submittedName>
</protein>
<dbReference type="WBParaSite" id="maker-uti_cns_0003515-snap-gene-0.2-mRNA-1">
    <property type="protein sequence ID" value="maker-uti_cns_0003515-snap-gene-0.2-mRNA-1"/>
    <property type="gene ID" value="maker-uti_cns_0003515-snap-gene-0.2"/>
</dbReference>
<accession>A0A1I8GXC2</accession>
<sequence>MSKQLEFIKQLISRKGKCYDVAKRQKSFEKELAASDRFQLMTDASQPGSAEQPPTAAQQPPGPAERPKSHAGRSTFAHSHERVSLHFRDDPGLWFEGCFSFRGRSPSSQHQVAGLDAVAGGSPAAVCVARHSLLSGVVPRMLLRRPGSDSVWSSASVTAAARAALSGSENGGVARSDAKDSQLIAGLSGYDRRAGLLYDDEVNAGPDVVDGCLERCSWTPLSISRSVAVDVRLDERQSISLWRQAENLTAAVAVLLLTLLFPGDDVHFPGAYGSDGLAPRTGCLVSRSVLLLLSPWLLEPADRVHRFVLSGFYDSGLEISSFERSGLLQGFAESDVRRLQEPAAQLIRLAAGDDLISDDRITLGLEFAALCCLEQALNPCVDRLARLLRAVPEFVTHEHGIVPAAEVSLQGVQELVKSPAGIRKFCVGFGDLLAADVEQNFVLLSRVLNAACSDEALETNSSAASTTTNSQNPLLHTKCSTWLHDMPGWHLLHFAAPALLELPAGHFTQAGEPLKLTKLPEGQGVQLDKPSVVAIEPLAHFWQLEEPQLAAKLPGQHLEQAAAPERLYEPGGHFWHLDFM</sequence>
<proteinExistence type="predicted"/>
<keyword evidence="2" id="KW-1185">Reference proteome</keyword>